<dbReference type="PANTHER" id="PTHR10127:SF901">
    <property type="entry name" value="METALLOENDOPEPTIDASE"/>
    <property type="match status" value="1"/>
</dbReference>
<dbReference type="InterPro" id="IPR036392">
    <property type="entry name" value="PLAT/LH2_dom_sf"/>
</dbReference>
<evidence type="ECO:0000256" key="7">
    <source>
        <dbReference type="ARBA" id="ARBA00023180"/>
    </source>
</evidence>
<dbReference type="Pfam" id="PF01400">
    <property type="entry name" value="Astacin"/>
    <property type="match status" value="1"/>
</dbReference>
<dbReference type="GO" id="GO:0008270">
    <property type="term" value="F:zinc ion binding"/>
    <property type="evidence" value="ECO:0007669"/>
    <property type="project" value="UniProtKB-UniRule"/>
</dbReference>
<dbReference type="SUPFAM" id="SSF82895">
    <property type="entry name" value="TSP-1 type 1 repeat"/>
    <property type="match status" value="1"/>
</dbReference>
<evidence type="ECO:0000256" key="5">
    <source>
        <dbReference type="ARBA" id="ARBA00023049"/>
    </source>
</evidence>
<evidence type="ECO:0000256" key="9">
    <source>
        <dbReference type="PROSITE-ProRule" id="PRU01211"/>
    </source>
</evidence>
<feature type="binding site" evidence="9">
    <location>
        <position position="1308"/>
    </location>
    <ligand>
        <name>Zn(2+)</name>
        <dbReference type="ChEBI" id="CHEBI:29105"/>
        <note>catalytic</note>
    </ligand>
</feature>
<dbReference type="PROSITE" id="PS50092">
    <property type="entry name" value="TSP1"/>
    <property type="match status" value="1"/>
</dbReference>
<sequence>MSSNWRKADIYNTGNPPFPSNISWSFVLFSPRKAVLIPTNPRCLTWSSTIDKRAGEVFYITDWEGTLSTPDYPNTYPSNSNLTWIMSVSPGNRVKITIQDFETQCDGDYLEIRDGDSIVSPLIEQFCGSLNNLQREITSSRTSILLRFVSDNVNDTVMDRGFFLKHSGVCKVHINQTSGVIATPNYPSNYPNYMDCLWTIELHPAMLIPLVCDNIAIEKKEGCPYDYMEILEGDGLSSTIIERHCGVLNRSVTVERNGSLSIKFVSDKDKENKGFRCSYDILRVRGYWTQWTEWTECSRYENQTRSRTCINPLPESGLELLCSDVAETERRNCSIISLSNTILLSTSGANITSSLPSIPLMSSHFSGTLYLSQDNTSPIPSHSFAAIFLRQSDFTLSVSNSRVTPSLRQSGRTPISNYSMGELRQPFSTLSQYLGGAVSLSSNNLVVALQANKSLNTRPPSDYSASFIPSSGQLNTGLSTSPSQVRLLSSYLNVPSSYGVIIPSIPYDGSTAKSIYLVTQSTVSSGTSLESTLPSHSVVKLSPEKFQVLQSVTITTVQHIHHNTGYSTLETISISSFSFLSDKIVTQTNHARSRIDLSTRTTDTSTQNRLSTLPYLHTHSVFAINESIVTNIDSAAKDINTSEKARNDLMNTLNVRHPASLSSGVSFQFSVLSGTFIPSTEENSQDGFVLLVNDSTFIKSSLSVDRNTLLSANPNPNTVDTSHASTVDFSINGDSSNKYSLGPSHMDYSVHLEYSSLRQRSMQMVQLSKPDNIAHIQTRLTSIISDANKSSLSTSKLFLLKENHDSPSTMGGHSHSLVLETSPSSFTLETDVFLSSAKRDTPSLPLGNSGLNAISGLSSQQSIMTLSSPSTSGKDSRIFFITESAGLVSAISQGIQPTAIFSLPFWKDSKAPFTSETYGQPSGGMSLLSTHQGLQPPLTTAIAHITLWGFRASLIRTTSSQPHLSGEKLHSGVDPSSTPHGRLVTEMHLPTSFQDPQTSSPVSTASSIIVASGPTSKPDRPPVLKFPWHLTPFLVIIFIILVVLATYYLRVPDVVQAIILAMKEKRRKMKGESNPSDFDLDTANLDLRKGNFSMEGLQTSHFHSYQREVFYEKALNYAFFEKAEMKTIAEFSVRVEDGDQQSSESEESVEISCEMGEETVNKKEESDTLSEMFRAFIIEGDMMVDKGFVEHYMRRRKKRGAILNRRVGANYYWPGTTVDGDRIVRIPYTLDVGFFGRLFGNDMVKGFLAAVQEFAKRTCLRFEEKEDEDKDYLEIFSGPGCFSMIGRRGGKQEISLGKGCETKGKAIHELMHAIGFLHEQSRKDRDQHVTILAGNILDVGKSEFKTYNQDNSNLPYDFHSIMHYNNKIFSKNGEDTIRALIDPEMTLGQEYGLSALDVVRVNMLYKCPQLRKDLVLYFVIVYTSGDYWAGTDSRVDILLDGAEGDSGEIELESPEDVPNPFERGSKDTFPVIAPAVGELKKIRIRLAGSSWSWFNGWKLERVKIETPDNKKIHFKYNEWIYSGDHVTLSPSTRRKRK</sequence>
<dbReference type="SMART" id="SM00235">
    <property type="entry name" value="ZnMc"/>
    <property type="match status" value="1"/>
</dbReference>
<feature type="active site" evidence="9">
    <location>
        <position position="1309"/>
    </location>
</feature>
<evidence type="ECO:0000256" key="11">
    <source>
        <dbReference type="SAM" id="MobiDB-lite"/>
    </source>
</evidence>
<dbReference type="InterPro" id="IPR036383">
    <property type="entry name" value="TSP1_rpt_sf"/>
</dbReference>
<dbReference type="CDD" id="cd04280">
    <property type="entry name" value="ZnMc_astacin_like"/>
    <property type="match status" value="1"/>
</dbReference>
<keyword evidence="5 9" id="KW-0482">Metalloprotease</keyword>
<evidence type="ECO:0000259" key="15">
    <source>
        <dbReference type="PROSITE" id="PS51864"/>
    </source>
</evidence>
<gene>
    <name evidence="16" type="primary">ASTL</name>
    <name evidence="16" type="ORF">AWC38_SpisGene16896</name>
</gene>
<protein>
    <recommendedName>
        <fullName evidence="10">Metalloendopeptidase</fullName>
        <ecNumber evidence="10">3.4.24.-</ecNumber>
    </recommendedName>
</protein>
<evidence type="ECO:0000313" key="17">
    <source>
        <dbReference type="Proteomes" id="UP000225706"/>
    </source>
</evidence>
<comment type="caution">
    <text evidence="16">The sequence shown here is derived from an EMBL/GenBank/DDBJ whole genome shotgun (WGS) entry which is preliminary data.</text>
</comment>
<evidence type="ECO:0000313" key="16">
    <source>
        <dbReference type="EMBL" id="PFX18708.1"/>
    </source>
</evidence>
<dbReference type="GO" id="GO:0004222">
    <property type="term" value="F:metalloendopeptidase activity"/>
    <property type="evidence" value="ECO:0007669"/>
    <property type="project" value="UniProtKB-UniRule"/>
</dbReference>
<keyword evidence="17" id="KW-1185">Reference proteome</keyword>
<dbReference type="InterPro" id="IPR034035">
    <property type="entry name" value="Astacin-like_dom"/>
</dbReference>
<organism evidence="16 17">
    <name type="scientific">Stylophora pistillata</name>
    <name type="common">Smooth cauliflower coral</name>
    <dbReference type="NCBI Taxonomy" id="50429"/>
    <lineage>
        <taxon>Eukaryota</taxon>
        <taxon>Metazoa</taxon>
        <taxon>Cnidaria</taxon>
        <taxon>Anthozoa</taxon>
        <taxon>Hexacorallia</taxon>
        <taxon>Scleractinia</taxon>
        <taxon>Astrocoeniina</taxon>
        <taxon>Pocilloporidae</taxon>
        <taxon>Stylophora</taxon>
    </lineage>
</organism>
<dbReference type="InterPro" id="IPR000884">
    <property type="entry name" value="TSP1_rpt"/>
</dbReference>
<dbReference type="GO" id="GO:0006508">
    <property type="term" value="P:proteolysis"/>
    <property type="evidence" value="ECO:0007669"/>
    <property type="project" value="UniProtKB-KW"/>
</dbReference>
<dbReference type="EMBL" id="LSMT01000396">
    <property type="protein sequence ID" value="PFX18708.1"/>
    <property type="molecule type" value="Genomic_DNA"/>
</dbReference>
<dbReference type="Gene3D" id="3.40.390.10">
    <property type="entry name" value="Collagenase (Catalytic Domain)"/>
    <property type="match status" value="1"/>
</dbReference>
<feature type="binding site" evidence="9">
    <location>
        <position position="1312"/>
    </location>
    <ligand>
        <name>Zn(2+)</name>
        <dbReference type="ChEBI" id="CHEBI:29105"/>
        <note>catalytic</note>
    </ligand>
</feature>
<dbReference type="PROSITE" id="PS01180">
    <property type="entry name" value="CUB"/>
    <property type="match status" value="2"/>
</dbReference>
<dbReference type="InterPro" id="IPR006026">
    <property type="entry name" value="Peptidase_Metallo"/>
</dbReference>
<evidence type="ECO:0000256" key="1">
    <source>
        <dbReference type="ARBA" id="ARBA00022670"/>
    </source>
</evidence>
<feature type="transmembrane region" description="Helical" evidence="12">
    <location>
        <begin position="1026"/>
        <end position="1049"/>
    </location>
</feature>
<evidence type="ECO:0000256" key="12">
    <source>
        <dbReference type="SAM" id="Phobius"/>
    </source>
</evidence>
<dbReference type="PROSITE" id="PS50095">
    <property type="entry name" value="PLAT"/>
    <property type="match status" value="1"/>
</dbReference>
<reference evidence="17" key="1">
    <citation type="journal article" date="2017" name="bioRxiv">
        <title>Comparative analysis of the genomes of Stylophora pistillata and Acropora digitifera provides evidence for extensive differences between species of corals.</title>
        <authorList>
            <person name="Voolstra C.R."/>
            <person name="Li Y."/>
            <person name="Liew Y.J."/>
            <person name="Baumgarten S."/>
            <person name="Zoccola D."/>
            <person name="Flot J.-F."/>
            <person name="Tambutte S."/>
            <person name="Allemand D."/>
            <person name="Aranda M."/>
        </authorList>
    </citation>
    <scope>NUCLEOTIDE SEQUENCE [LARGE SCALE GENOMIC DNA]</scope>
</reference>
<keyword evidence="1 9" id="KW-0645">Protease</keyword>
<dbReference type="InterPro" id="IPR001024">
    <property type="entry name" value="PLAT/LH2_dom"/>
</dbReference>
<feature type="domain" description="CUB" evidence="13">
    <location>
        <begin position="170"/>
        <end position="282"/>
    </location>
</feature>
<evidence type="ECO:0000256" key="10">
    <source>
        <dbReference type="RuleBase" id="RU361183"/>
    </source>
</evidence>
<dbReference type="PROSITE" id="PS51864">
    <property type="entry name" value="ASTACIN"/>
    <property type="match status" value="1"/>
</dbReference>
<dbReference type="Gene3D" id="2.60.120.290">
    <property type="entry name" value="Spermadhesin, CUB domain"/>
    <property type="match status" value="2"/>
</dbReference>
<keyword evidence="3 9" id="KW-0378">Hydrolase</keyword>
<evidence type="ECO:0000259" key="13">
    <source>
        <dbReference type="PROSITE" id="PS01180"/>
    </source>
</evidence>
<dbReference type="Gene3D" id="2.20.100.10">
    <property type="entry name" value="Thrombospondin type-1 (TSP1) repeat"/>
    <property type="match status" value="1"/>
</dbReference>
<keyword evidence="12" id="KW-1133">Transmembrane helix</keyword>
<dbReference type="EC" id="3.4.24.-" evidence="10"/>
<keyword evidence="12" id="KW-0472">Membrane</keyword>
<dbReference type="Gene3D" id="2.60.60.20">
    <property type="entry name" value="PLAT/LH2 domain"/>
    <property type="match status" value="1"/>
</dbReference>
<dbReference type="SUPFAM" id="SSF49723">
    <property type="entry name" value="Lipase/lipooxygenase domain (PLAT/LH2 domain)"/>
    <property type="match status" value="1"/>
</dbReference>
<evidence type="ECO:0000256" key="8">
    <source>
        <dbReference type="PROSITE-ProRule" id="PRU00152"/>
    </source>
</evidence>
<name>A0A2B4RQW2_STYPI</name>
<dbReference type="Pfam" id="PF01477">
    <property type="entry name" value="PLAT"/>
    <property type="match status" value="1"/>
</dbReference>
<keyword evidence="12" id="KW-0812">Transmembrane</keyword>
<evidence type="ECO:0000256" key="2">
    <source>
        <dbReference type="ARBA" id="ARBA00022723"/>
    </source>
</evidence>
<dbReference type="InterPro" id="IPR024079">
    <property type="entry name" value="MetalloPept_cat_dom_sf"/>
</dbReference>
<dbReference type="CDD" id="cd00041">
    <property type="entry name" value="CUB"/>
    <property type="match status" value="2"/>
</dbReference>
<comment type="caution">
    <text evidence="8">Lacks conserved residue(s) required for the propagation of feature annotation.</text>
</comment>
<dbReference type="OrthoDB" id="291007at2759"/>
<evidence type="ECO:0000256" key="6">
    <source>
        <dbReference type="ARBA" id="ARBA00023157"/>
    </source>
</evidence>
<keyword evidence="6" id="KW-1015">Disulfide bond</keyword>
<feature type="region of interest" description="Disordered" evidence="11">
    <location>
        <begin position="1137"/>
        <end position="1166"/>
    </location>
</feature>
<dbReference type="SMART" id="SM00308">
    <property type="entry name" value="LH2"/>
    <property type="match status" value="1"/>
</dbReference>
<proteinExistence type="predicted"/>
<dbReference type="InterPro" id="IPR035914">
    <property type="entry name" value="Sperma_CUB_dom_sf"/>
</dbReference>
<dbReference type="Proteomes" id="UP000225706">
    <property type="component" value="Unassembled WGS sequence"/>
</dbReference>
<evidence type="ECO:0000256" key="3">
    <source>
        <dbReference type="ARBA" id="ARBA00022801"/>
    </source>
</evidence>
<dbReference type="Pfam" id="PF00431">
    <property type="entry name" value="CUB"/>
    <property type="match status" value="2"/>
</dbReference>
<feature type="domain" description="PLAT" evidence="14">
    <location>
        <begin position="1415"/>
        <end position="1534"/>
    </location>
</feature>
<dbReference type="SUPFAM" id="SSF55486">
    <property type="entry name" value="Metalloproteases ('zincins'), catalytic domain"/>
    <property type="match status" value="1"/>
</dbReference>
<dbReference type="InterPro" id="IPR001506">
    <property type="entry name" value="Peptidase_M12A"/>
</dbReference>
<keyword evidence="2 9" id="KW-0479">Metal-binding</keyword>
<accession>A0A2B4RQW2</accession>
<dbReference type="PANTHER" id="PTHR10127">
    <property type="entry name" value="DISCOIDIN, CUB, EGF, LAMININ , AND ZINC METALLOPROTEASE DOMAIN CONTAINING"/>
    <property type="match status" value="1"/>
</dbReference>
<dbReference type="SUPFAM" id="SSF49854">
    <property type="entry name" value="Spermadhesin, CUB domain"/>
    <property type="match status" value="2"/>
</dbReference>
<dbReference type="FunFam" id="2.60.120.290:FF:000005">
    <property type="entry name" value="Procollagen C-endopeptidase enhancer 1"/>
    <property type="match status" value="2"/>
</dbReference>
<feature type="binding site" evidence="9">
    <location>
        <position position="1318"/>
    </location>
    <ligand>
        <name>Zn(2+)</name>
        <dbReference type="ChEBI" id="CHEBI:29105"/>
        <note>catalytic</note>
    </ligand>
</feature>
<evidence type="ECO:0000256" key="4">
    <source>
        <dbReference type="ARBA" id="ARBA00022833"/>
    </source>
</evidence>
<feature type="domain" description="CUB" evidence="13">
    <location>
        <begin position="54"/>
        <end position="169"/>
    </location>
</feature>
<keyword evidence="7" id="KW-0325">Glycoprotein</keyword>
<comment type="cofactor">
    <cofactor evidence="9 10">
        <name>Zn(2+)</name>
        <dbReference type="ChEBI" id="CHEBI:29105"/>
    </cofactor>
    <text evidence="9 10">Binds 1 zinc ion per subunit.</text>
</comment>
<dbReference type="InterPro" id="IPR000859">
    <property type="entry name" value="CUB_dom"/>
</dbReference>
<feature type="domain" description="Peptidase M12A" evidence="15">
    <location>
        <begin position="1200"/>
        <end position="1408"/>
    </location>
</feature>
<keyword evidence="4 9" id="KW-0862">Zinc</keyword>
<dbReference type="SMART" id="SM00042">
    <property type="entry name" value="CUB"/>
    <property type="match status" value="2"/>
</dbReference>
<evidence type="ECO:0000259" key="14">
    <source>
        <dbReference type="PROSITE" id="PS50095"/>
    </source>
</evidence>
<dbReference type="PRINTS" id="PR00480">
    <property type="entry name" value="ASTACIN"/>
</dbReference>